<dbReference type="RefSeq" id="WP_160901274.1">
    <property type="nucleotide sequence ID" value="NZ_CP102850.1"/>
</dbReference>
<dbReference type="EMBL" id="WMBR01000001">
    <property type="protein sequence ID" value="MXP21248.1"/>
    <property type="molecule type" value="Genomic_DNA"/>
</dbReference>
<dbReference type="PROSITE" id="PS50043">
    <property type="entry name" value="HTH_LUXR_2"/>
    <property type="match status" value="1"/>
</dbReference>
<dbReference type="SUPFAM" id="SSF52540">
    <property type="entry name" value="P-loop containing nucleoside triphosphate hydrolases"/>
    <property type="match status" value="1"/>
</dbReference>
<dbReference type="GO" id="GO:0003677">
    <property type="term" value="F:DNA binding"/>
    <property type="evidence" value="ECO:0007669"/>
    <property type="project" value="InterPro"/>
</dbReference>
<comment type="caution">
    <text evidence="5">The sequence shown here is derived from an EMBL/GenBank/DDBJ whole genome shotgun (WGS) entry which is preliminary data.</text>
</comment>
<evidence type="ECO:0000313" key="6">
    <source>
        <dbReference type="Proteomes" id="UP000475545"/>
    </source>
</evidence>
<evidence type="ECO:0000256" key="3">
    <source>
        <dbReference type="SAM" id="MobiDB-lite"/>
    </source>
</evidence>
<keyword evidence="6" id="KW-1185">Reference proteome</keyword>
<protein>
    <submittedName>
        <fullName evidence="5">AAA family ATPase</fullName>
    </submittedName>
</protein>
<feature type="domain" description="HTH luxR-type" evidence="4">
    <location>
        <begin position="896"/>
        <end position="963"/>
    </location>
</feature>
<dbReference type="PANTHER" id="PTHR16305:SF35">
    <property type="entry name" value="TRANSCRIPTIONAL ACTIVATOR DOMAIN"/>
    <property type="match status" value="1"/>
</dbReference>
<dbReference type="InterPro" id="IPR011990">
    <property type="entry name" value="TPR-like_helical_dom_sf"/>
</dbReference>
<proteinExistence type="predicted"/>
<dbReference type="Gene3D" id="3.40.50.300">
    <property type="entry name" value="P-loop containing nucleotide triphosphate hydrolases"/>
    <property type="match status" value="1"/>
</dbReference>
<evidence type="ECO:0000256" key="2">
    <source>
        <dbReference type="ARBA" id="ARBA00022840"/>
    </source>
</evidence>
<dbReference type="GO" id="GO:0004016">
    <property type="term" value="F:adenylate cyclase activity"/>
    <property type="evidence" value="ECO:0007669"/>
    <property type="project" value="TreeGrafter"/>
</dbReference>
<dbReference type="PRINTS" id="PR00038">
    <property type="entry name" value="HTHLUXR"/>
</dbReference>
<dbReference type="InterPro" id="IPR016032">
    <property type="entry name" value="Sig_transdc_resp-reg_C-effctor"/>
</dbReference>
<dbReference type="GO" id="GO:0005737">
    <property type="term" value="C:cytoplasm"/>
    <property type="evidence" value="ECO:0007669"/>
    <property type="project" value="TreeGrafter"/>
</dbReference>
<dbReference type="SUPFAM" id="SSF46894">
    <property type="entry name" value="C-terminal effector domain of the bipartite response regulators"/>
    <property type="match status" value="1"/>
</dbReference>
<keyword evidence="1" id="KW-0547">Nucleotide-binding</keyword>
<dbReference type="GO" id="GO:0005524">
    <property type="term" value="F:ATP binding"/>
    <property type="evidence" value="ECO:0007669"/>
    <property type="project" value="UniProtKB-KW"/>
</dbReference>
<dbReference type="CDD" id="cd06170">
    <property type="entry name" value="LuxR_C_like"/>
    <property type="match status" value="1"/>
</dbReference>
<organism evidence="5 6">
    <name type="scientific">Gordonia mangrovi</name>
    <dbReference type="NCBI Taxonomy" id="2665643"/>
    <lineage>
        <taxon>Bacteria</taxon>
        <taxon>Bacillati</taxon>
        <taxon>Actinomycetota</taxon>
        <taxon>Actinomycetes</taxon>
        <taxon>Mycobacteriales</taxon>
        <taxon>Gordoniaceae</taxon>
        <taxon>Gordonia</taxon>
    </lineage>
</organism>
<evidence type="ECO:0000313" key="5">
    <source>
        <dbReference type="EMBL" id="MXP21248.1"/>
    </source>
</evidence>
<dbReference type="Pfam" id="PF00196">
    <property type="entry name" value="GerE"/>
    <property type="match status" value="1"/>
</dbReference>
<dbReference type="Gene3D" id="1.10.10.10">
    <property type="entry name" value="Winged helix-like DNA-binding domain superfamily/Winged helix DNA-binding domain"/>
    <property type="match status" value="1"/>
</dbReference>
<dbReference type="GO" id="GO:0006355">
    <property type="term" value="P:regulation of DNA-templated transcription"/>
    <property type="evidence" value="ECO:0007669"/>
    <property type="project" value="InterPro"/>
</dbReference>
<evidence type="ECO:0000259" key="4">
    <source>
        <dbReference type="PROSITE" id="PS50043"/>
    </source>
</evidence>
<sequence>MGSVPVEQLISAGQQPSGSLAARHIVGRDEILGRLEDFVAPTTGHGRPVILIADAGLGKSRLLQHAAARARANGLWVLQGRAIDGDAAEGLRSLREALGRVDLEAGCQPGDRLWVAWQSALRALDASSGSPTALAEELIRFLRAASRRTSLVLVLDDLQWADPDELAVLGYLIDNREAHGTRLLLSARADAMPPALARLVDRRVATTWPLPPLPPAAVRTLVGDVLGVDAVDHDLMAFVVDRAGGSPFAVEELLSGLIRSGVLVADGTTWRVDGPRLQTVAPPTVAASLHRRLAALSPNARAVVHAAAVLGHEFDWELIGPVTSLDAPRVATALREAADAGVIVESDGALRFRHALTRDEVVRTMLTPERRSLARAALEVVRSASDGSDAHHDLMLTLAEDADDLATWHSVLLRSGVAAANGGDLGAAVRRLDVLVSRTPAHAVDAATVAAAAAVLSEVHGRRGDRSAADDAARRALASSPDAATTRRVREAMVRAAIASGDLDAAEVELQPLVDAPSDARNPHTAVLEALIRLGRGDLPGAVDRARDVADDAAAPDRIRCEAFDILGRASRTYDIAEGTRWFERALDTATNAHDPHASAGALHELGTIDLLDNLRVDRLEAARAQALTIGDPHTIAHADFHLAEAYAARSESLLARRAADRAIDVAARIGSPVLAWAWLTTARTYAHDRDDPAMDEAIARARAAAGPAPEPLAIEAGVAGRVNALRALFGTDRVQALAHLDTAATLLADLPGHHFPHWGLWALLRAVHAPLTDADRARVRGSAGAGTRANRALLATADAVDAGRRGERDRAQRDFAAAELDMRGYDSIDWLIHLTRWIVSPDARRDGWGEPVAWAQEGVRWFSEHHQEPLATSCRQTLRQLGAPVPRRGRGSSQVPAPLHEMGVTSREVDVLVLIALRLSNSDIANRLVLSPRTVERHVSSLLSKTGTSGRRDLALLAERHGLA</sequence>
<dbReference type="Pfam" id="PF13191">
    <property type="entry name" value="AAA_16"/>
    <property type="match status" value="1"/>
</dbReference>
<dbReference type="InterPro" id="IPR027417">
    <property type="entry name" value="P-loop_NTPase"/>
</dbReference>
<feature type="compositionally biased region" description="Basic and acidic residues" evidence="3">
    <location>
        <begin position="463"/>
        <end position="474"/>
    </location>
</feature>
<evidence type="ECO:0000256" key="1">
    <source>
        <dbReference type="ARBA" id="ARBA00022741"/>
    </source>
</evidence>
<dbReference type="Gene3D" id="1.25.40.10">
    <property type="entry name" value="Tetratricopeptide repeat domain"/>
    <property type="match status" value="1"/>
</dbReference>
<dbReference type="Proteomes" id="UP000475545">
    <property type="component" value="Unassembled WGS sequence"/>
</dbReference>
<dbReference type="InterPro" id="IPR000792">
    <property type="entry name" value="Tscrpt_reg_LuxR_C"/>
</dbReference>
<gene>
    <name evidence="5" type="ORF">GIY30_07760</name>
</gene>
<name>A0A6L7GRT7_9ACTN</name>
<dbReference type="PANTHER" id="PTHR16305">
    <property type="entry name" value="TESTICULAR SOLUBLE ADENYLYL CYCLASE"/>
    <property type="match status" value="1"/>
</dbReference>
<accession>A0A6L7GRT7</accession>
<dbReference type="InterPro" id="IPR041664">
    <property type="entry name" value="AAA_16"/>
</dbReference>
<dbReference type="SMART" id="SM00421">
    <property type="entry name" value="HTH_LUXR"/>
    <property type="match status" value="1"/>
</dbReference>
<keyword evidence="2" id="KW-0067">ATP-binding</keyword>
<feature type="compositionally biased region" description="Low complexity" evidence="3">
    <location>
        <begin position="475"/>
        <end position="484"/>
    </location>
</feature>
<dbReference type="AlphaFoldDB" id="A0A6L7GRT7"/>
<reference evidence="5 6" key="1">
    <citation type="submission" date="2019-11" db="EMBL/GenBank/DDBJ databases">
        <title>Gordonia sp. nov., a novel actinobacterium isolated from mangrove soil in Hainan.</title>
        <authorList>
            <person name="Huang X."/>
            <person name="Xie Y."/>
            <person name="Chu X."/>
            <person name="Xiao K."/>
        </authorList>
    </citation>
    <scope>NUCLEOTIDE SEQUENCE [LARGE SCALE GENOMIC DNA]</scope>
    <source>
        <strain evidence="5 6">HNM0687</strain>
    </source>
</reference>
<feature type="region of interest" description="Disordered" evidence="3">
    <location>
        <begin position="463"/>
        <end position="484"/>
    </location>
</feature>
<dbReference type="InterPro" id="IPR036388">
    <property type="entry name" value="WH-like_DNA-bd_sf"/>
</dbReference>